<reference evidence="2" key="1">
    <citation type="journal article" date="2020" name="Nature">
        <title>Giant virus diversity and host interactions through global metagenomics.</title>
        <authorList>
            <person name="Schulz F."/>
            <person name="Roux S."/>
            <person name="Paez-Espino D."/>
            <person name="Jungbluth S."/>
            <person name="Walsh D.A."/>
            <person name="Denef V.J."/>
            <person name="McMahon K.D."/>
            <person name="Konstantinidis K.T."/>
            <person name="Eloe-Fadrosh E.A."/>
            <person name="Kyrpides N.C."/>
            <person name="Woyke T."/>
        </authorList>
    </citation>
    <scope>NUCLEOTIDE SEQUENCE</scope>
    <source>
        <strain evidence="2">GVMAG-S-1101165-83</strain>
    </source>
</reference>
<organism evidence="2">
    <name type="scientific">viral metagenome</name>
    <dbReference type="NCBI Taxonomy" id="1070528"/>
    <lineage>
        <taxon>unclassified sequences</taxon>
        <taxon>metagenomes</taxon>
        <taxon>organismal metagenomes</taxon>
    </lineage>
</organism>
<proteinExistence type="predicted"/>
<name>A0A6C0K1U2_9ZZZZ</name>
<feature type="region of interest" description="Disordered" evidence="1">
    <location>
        <begin position="1"/>
        <end position="23"/>
    </location>
</feature>
<dbReference type="EMBL" id="MN740770">
    <property type="protein sequence ID" value="QHU10647.1"/>
    <property type="molecule type" value="Genomic_DNA"/>
</dbReference>
<evidence type="ECO:0000256" key="1">
    <source>
        <dbReference type="SAM" id="MobiDB-lite"/>
    </source>
</evidence>
<dbReference type="AlphaFoldDB" id="A0A6C0K1U2"/>
<accession>A0A6C0K1U2</accession>
<evidence type="ECO:0000313" key="2">
    <source>
        <dbReference type="EMBL" id="QHU10647.1"/>
    </source>
</evidence>
<sequence length="84" mass="9535">MYTNSAFNYSNTQAHQTGGKKTVRKVLIKKGKGHKSVKYYKNGKLVSTVKRGLKPVEVAFIKIGKFIPGLFKDCPCNKTRKHRH</sequence>
<feature type="compositionally biased region" description="Polar residues" evidence="1">
    <location>
        <begin position="1"/>
        <end position="16"/>
    </location>
</feature>
<protein>
    <submittedName>
        <fullName evidence="2">Uncharacterized protein</fullName>
    </submittedName>
</protein>